<name>A0ABT0DRQ0_9HYPH</name>
<dbReference type="RefSeq" id="WP_247202361.1">
    <property type="nucleotide sequence ID" value="NZ_JALKCG010000009.1"/>
</dbReference>
<sequence length="373" mass="41578">MGNNRGFRLFHRLRKARLSLRSPQVRERRLIVHIGGPKCGSSAIQSMLLANNAALVARGMLVASDTLDADSLVTFGQVGYFSQLLDHPDPVGELTRRFRELAVVMDDRQAHTLIITAENLLAPGGLASPVIQSARTAGFAPEVVAYIRRPDEQLIAGWQQWGIKLFDSPRAYWAAIASNPSRMELLGAWEQQVGIERLKVFPFRRDLFPESDVVLHFLATIGVDLPEMVRGPPVNISCNEHLSDLLNRSRDLFCGRDENDVLGHLAHVIGPTAFKSGPGSYFMSLAERHAVVERCREHDEALKARYLPQFGAEPLFPPVSPDQVVECSDIEKLRAENALLLRAIYSLSRRVTELEGARTRKTTLGLGGRFWRS</sequence>
<accession>A0ABT0DRQ0</accession>
<dbReference type="EMBL" id="JALKCG010000009">
    <property type="protein sequence ID" value="MCK0209854.1"/>
    <property type="molecule type" value="Genomic_DNA"/>
</dbReference>
<gene>
    <name evidence="1" type="ORF">MWN33_17620</name>
</gene>
<evidence type="ECO:0000313" key="2">
    <source>
        <dbReference type="Proteomes" id="UP001202867"/>
    </source>
</evidence>
<reference evidence="1 2" key="1">
    <citation type="submission" date="2022-04" db="EMBL/GenBank/DDBJ databases">
        <authorList>
            <person name="Grouzdev D.S."/>
            <person name="Pantiukh K.S."/>
            <person name="Krutkina M.S."/>
        </authorList>
    </citation>
    <scope>NUCLEOTIDE SEQUENCE [LARGE SCALE GENOMIC DNA]</scope>
    <source>
        <strain evidence="1 2">Jip08</strain>
    </source>
</reference>
<evidence type="ECO:0008006" key="3">
    <source>
        <dbReference type="Google" id="ProtNLM"/>
    </source>
</evidence>
<proteinExistence type="predicted"/>
<reference evidence="2" key="2">
    <citation type="submission" date="2023-07" db="EMBL/GenBank/DDBJ databases">
        <title>Ancylobacter moscoviensis sp. nov., facultatively methylotrophic bacteria from activated sludge and the reclassification of Starkeya novella (Starkey 1934) Kelly et al. 2000 as Ancylobacter novellus comb. nov., Starkeya koreensis Im et al. 2006 as Ancylobacter koreensis comb.nov., Angulomicrobium tetraedrale Vasil'eva et al. 1986 as Ancylobacter tetraedralis comb. nov., Angulomicrobium amanitiforme Fritz et al. 2004 as Ancylobacter amanitiformis comb. nov. and Methylorhabdus multivorans Doronina et al. 1996 as Ancylobacter multivorans comb. nov. and emended description of the genus Ancylobacter.</title>
        <authorList>
            <person name="Doronina N."/>
            <person name="Chemodurova A."/>
            <person name="Grouzdev D."/>
            <person name="Koziaeva V."/>
            <person name="Shi W."/>
            <person name="Wu L."/>
            <person name="Kaparullina E."/>
        </authorList>
    </citation>
    <scope>NUCLEOTIDE SEQUENCE [LARGE SCALE GENOMIC DNA]</scope>
    <source>
        <strain evidence="2">Jip08</strain>
    </source>
</reference>
<evidence type="ECO:0000313" key="1">
    <source>
        <dbReference type="EMBL" id="MCK0209854.1"/>
    </source>
</evidence>
<keyword evidence="2" id="KW-1185">Reference proteome</keyword>
<organism evidence="1 2">
    <name type="scientific">Ancylobacter koreensis</name>
    <dbReference type="NCBI Taxonomy" id="266121"/>
    <lineage>
        <taxon>Bacteria</taxon>
        <taxon>Pseudomonadati</taxon>
        <taxon>Pseudomonadota</taxon>
        <taxon>Alphaproteobacteria</taxon>
        <taxon>Hyphomicrobiales</taxon>
        <taxon>Xanthobacteraceae</taxon>
        <taxon>Ancylobacter</taxon>
    </lineage>
</organism>
<comment type="caution">
    <text evidence="1">The sequence shown here is derived from an EMBL/GenBank/DDBJ whole genome shotgun (WGS) entry which is preliminary data.</text>
</comment>
<dbReference type="Proteomes" id="UP001202867">
    <property type="component" value="Unassembled WGS sequence"/>
</dbReference>
<protein>
    <recommendedName>
        <fullName evidence="3">Sulfotransferase family protein</fullName>
    </recommendedName>
</protein>